<evidence type="ECO:0000256" key="5">
    <source>
        <dbReference type="ARBA" id="ARBA00012951"/>
    </source>
</evidence>
<evidence type="ECO:0000256" key="20">
    <source>
        <dbReference type="RuleBase" id="RU004494"/>
    </source>
</evidence>
<dbReference type="GO" id="GO:0046872">
    <property type="term" value="F:metal ion binding"/>
    <property type="evidence" value="ECO:0007669"/>
    <property type="project" value="UniProtKB-KW"/>
</dbReference>
<dbReference type="SUPFAM" id="SSF50022">
    <property type="entry name" value="ISP domain"/>
    <property type="match status" value="1"/>
</dbReference>
<evidence type="ECO:0000259" key="22">
    <source>
        <dbReference type="PROSITE" id="PS51296"/>
    </source>
</evidence>
<dbReference type="EMBL" id="CP006912">
    <property type="protein sequence ID" value="AHB49381.1"/>
    <property type="molecule type" value="Genomic_DNA"/>
</dbReference>
<evidence type="ECO:0000256" key="12">
    <source>
        <dbReference type="ARBA" id="ARBA00022967"/>
    </source>
</evidence>
<dbReference type="GO" id="GO:0008121">
    <property type="term" value="F:quinol-cytochrome-c reductase activity"/>
    <property type="evidence" value="ECO:0007669"/>
    <property type="project" value="UniProtKB-EC"/>
</dbReference>
<dbReference type="PANTHER" id="PTHR10134">
    <property type="entry name" value="CYTOCHROME B-C1 COMPLEX SUBUNIT RIESKE, MITOCHONDRIAL"/>
    <property type="match status" value="1"/>
</dbReference>
<accession>V5SEU4</accession>
<evidence type="ECO:0000256" key="7">
    <source>
        <dbReference type="ARBA" id="ARBA00022448"/>
    </source>
</evidence>
<keyword evidence="17 20" id="KW-0472">Membrane</keyword>
<evidence type="ECO:0000313" key="23">
    <source>
        <dbReference type="EMBL" id="AHB49381.1"/>
    </source>
</evidence>
<reference evidence="23 24" key="1">
    <citation type="journal article" date="2014" name="Genome Announc.">
        <title>Complete Genome Sequence of Hyphomicrobium nitrativorans Strain NL23, a Denitrifying Bacterium Isolated from Biofilm of a Methanol-Fed Denitrification System Treating Seawater at the Montreal Biodome.</title>
        <authorList>
            <person name="Martineau C."/>
            <person name="Villeneuve C."/>
            <person name="Mauffrey F."/>
            <person name="Villemur R."/>
        </authorList>
    </citation>
    <scope>NUCLEOTIDE SEQUENCE [LARGE SCALE GENOMIC DNA]</scope>
    <source>
        <strain evidence="23">NL23</strain>
    </source>
</reference>
<keyword evidence="14 20" id="KW-1133">Transmembrane helix</keyword>
<comment type="subcellular location">
    <subcellularLocation>
        <location evidence="2">Cell membrane</location>
        <topology evidence="2">Single-pass membrane protein</topology>
    </subcellularLocation>
</comment>
<keyword evidence="8" id="KW-1003">Cell membrane</keyword>
<dbReference type="Proteomes" id="UP000018542">
    <property type="component" value="Chromosome"/>
</dbReference>
<dbReference type="Pfam" id="PF00355">
    <property type="entry name" value="Rieske"/>
    <property type="match status" value="1"/>
</dbReference>
<evidence type="ECO:0000256" key="19">
    <source>
        <dbReference type="ARBA" id="ARBA00029351"/>
    </source>
</evidence>
<evidence type="ECO:0000256" key="8">
    <source>
        <dbReference type="ARBA" id="ARBA00022475"/>
    </source>
</evidence>
<organism evidence="23 24">
    <name type="scientific">Hyphomicrobium nitrativorans NL23</name>
    <dbReference type="NCBI Taxonomy" id="1029756"/>
    <lineage>
        <taxon>Bacteria</taxon>
        <taxon>Pseudomonadati</taxon>
        <taxon>Pseudomonadota</taxon>
        <taxon>Alphaproteobacteria</taxon>
        <taxon>Hyphomicrobiales</taxon>
        <taxon>Hyphomicrobiaceae</taxon>
        <taxon>Hyphomicrobium</taxon>
    </lineage>
</organism>
<dbReference type="InterPro" id="IPR017941">
    <property type="entry name" value="Rieske_2Fe-2S"/>
</dbReference>
<dbReference type="PROSITE" id="PS51318">
    <property type="entry name" value="TAT"/>
    <property type="match status" value="1"/>
</dbReference>
<dbReference type="Pfam" id="PF10399">
    <property type="entry name" value="UCR_Fe-S_N"/>
    <property type="match status" value="1"/>
</dbReference>
<dbReference type="STRING" id="1029756.W911_14865"/>
<keyword evidence="18" id="KW-1015">Disulfide bond</keyword>
<comment type="function">
    <text evidence="1">Component of the ubiquinol-cytochrome c reductase complex (complex III or cytochrome b-c1 complex), which is a respiratory chain that generates an electrochemical potential coupled to ATP synthesis.</text>
</comment>
<dbReference type="InterPro" id="IPR005805">
    <property type="entry name" value="Rieske_Fe-S_prot_C"/>
</dbReference>
<evidence type="ECO:0000256" key="6">
    <source>
        <dbReference type="ARBA" id="ARBA00019816"/>
    </source>
</evidence>
<keyword evidence="15" id="KW-0408">Iron</keyword>
<name>V5SEU4_9HYPH</name>
<comment type="similarity">
    <text evidence="3">Belongs to the Rieske iron-sulfur protein family.</text>
</comment>
<comment type="miscellaneous">
    <text evidence="20">The Rieske protein is a high potential 2Fe-2S protein.</text>
</comment>
<keyword evidence="9 20" id="KW-0812">Transmembrane</keyword>
<keyword evidence="12" id="KW-1278">Translocase</keyword>
<gene>
    <name evidence="23" type="ORF">W911_14865</name>
</gene>
<dbReference type="GO" id="GO:0051537">
    <property type="term" value="F:2 iron, 2 sulfur cluster binding"/>
    <property type="evidence" value="ECO:0007669"/>
    <property type="project" value="UniProtKB-KW"/>
</dbReference>
<dbReference type="RefSeq" id="WP_023788280.1">
    <property type="nucleotide sequence ID" value="NC_022997.1"/>
</dbReference>
<comment type="catalytic activity">
    <reaction evidence="19 20">
        <text>a quinol + 2 Fe(III)-[cytochrome c](out) = a quinone + 2 Fe(II)-[cytochrome c](out) + 2 H(+)(out)</text>
        <dbReference type="Rhea" id="RHEA:11484"/>
        <dbReference type="Rhea" id="RHEA-COMP:10350"/>
        <dbReference type="Rhea" id="RHEA-COMP:14399"/>
        <dbReference type="ChEBI" id="CHEBI:15378"/>
        <dbReference type="ChEBI" id="CHEBI:24646"/>
        <dbReference type="ChEBI" id="CHEBI:29033"/>
        <dbReference type="ChEBI" id="CHEBI:29034"/>
        <dbReference type="ChEBI" id="CHEBI:132124"/>
        <dbReference type="EC" id="7.1.1.8"/>
    </reaction>
</comment>
<evidence type="ECO:0000256" key="9">
    <source>
        <dbReference type="ARBA" id="ARBA00022692"/>
    </source>
</evidence>
<feature type="transmembrane region" description="Helical" evidence="20">
    <location>
        <begin position="12"/>
        <end position="34"/>
    </location>
</feature>
<evidence type="ECO:0000256" key="18">
    <source>
        <dbReference type="ARBA" id="ARBA00023157"/>
    </source>
</evidence>
<keyword evidence="16" id="KW-0411">Iron-sulfur</keyword>
<evidence type="ECO:0000256" key="1">
    <source>
        <dbReference type="ARBA" id="ARBA00002444"/>
    </source>
</evidence>
<evidence type="ECO:0000256" key="3">
    <source>
        <dbReference type="ARBA" id="ARBA00010651"/>
    </source>
</evidence>
<feature type="domain" description="Rieske" evidence="22">
    <location>
        <begin position="93"/>
        <end position="188"/>
    </location>
</feature>
<sequence>MASEVEDVNRRDFLVIAGNAFVAVGAAVTLWPFVAQMNPDAGAQALASIEVDLSPIQQGQAVTVMWRGKPVFIRNRTPEEIETAEADKLDDLPDRSARNELLPEATPATDANRVKEGHANWLVLVGICTHLGCIPKGQAMGDAKGEFGGWFCPCHGSHYDTSGRIRKGPAPRNLDVPPYEFVSDTKIKIG</sequence>
<dbReference type="PRINTS" id="PR00162">
    <property type="entry name" value="RIESKE"/>
</dbReference>
<evidence type="ECO:0000256" key="4">
    <source>
        <dbReference type="ARBA" id="ARBA00011649"/>
    </source>
</evidence>
<evidence type="ECO:0000256" key="2">
    <source>
        <dbReference type="ARBA" id="ARBA00004162"/>
    </source>
</evidence>
<evidence type="ECO:0000256" key="11">
    <source>
        <dbReference type="ARBA" id="ARBA00022723"/>
    </source>
</evidence>
<proteinExistence type="inferred from homology"/>
<dbReference type="InterPro" id="IPR019470">
    <property type="entry name" value="Ubiq_cytC_Rdtase_Fe-S_su_TAT"/>
</dbReference>
<keyword evidence="7 20" id="KW-0813">Transport</keyword>
<dbReference type="Gene3D" id="1.20.5.510">
    <property type="entry name" value="Single helix bin"/>
    <property type="match status" value="1"/>
</dbReference>
<dbReference type="InterPro" id="IPR036922">
    <property type="entry name" value="Rieske_2Fe-2S_sf"/>
</dbReference>
<evidence type="ECO:0000256" key="21">
    <source>
        <dbReference type="RuleBase" id="RU004497"/>
    </source>
</evidence>
<protein>
    <recommendedName>
        <fullName evidence="6 20">Ubiquinol-cytochrome c reductase iron-sulfur subunit</fullName>
        <ecNumber evidence="5 20">7.1.1.8</ecNumber>
    </recommendedName>
</protein>
<dbReference type="FunFam" id="2.102.10.10:FF:000001">
    <property type="entry name" value="Cytochrome b-c1 complex subunit Rieske, mitochondrial"/>
    <property type="match status" value="1"/>
</dbReference>
<dbReference type="GO" id="GO:0005886">
    <property type="term" value="C:plasma membrane"/>
    <property type="evidence" value="ECO:0007669"/>
    <property type="project" value="UniProtKB-SubCell"/>
</dbReference>
<dbReference type="HOGENOM" id="CLU_055690_0_2_5"/>
<dbReference type="KEGG" id="hni:W911_14865"/>
<keyword evidence="24" id="KW-1185">Reference proteome</keyword>
<dbReference type="NCBIfam" id="TIGR01416">
    <property type="entry name" value="Rieske_proteo"/>
    <property type="match status" value="1"/>
</dbReference>
<dbReference type="InterPro" id="IPR006317">
    <property type="entry name" value="Ubiquinol_cyt_c_Rdtase_Fe-S-su"/>
</dbReference>
<dbReference type="PROSITE" id="PS51296">
    <property type="entry name" value="RIESKE"/>
    <property type="match status" value="1"/>
</dbReference>
<keyword evidence="10" id="KW-0001">2Fe-2S</keyword>
<evidence type="ECO:0000256" key="15">
    <source>
        <dbReference type="ARBA" id="ARBA00023004"/>
    </source>
</evidence>
<evidence type="ECO:0000256" key="17">
    <source>
        <dbReference type="ARBA" id="ARBA00023136"/>
    </source>
</evidence>
<evidence type="ECO:0000256" key="13">
    <source>
        <dbReference type="ARBA" id="ARBA00022982"/>
    </source>
</evidence>
<evidence type="ECO:0000313" key="24">
    <source>
        <dbReference type="Proteomes" id="UP000018542"/>
    </source>
</evidence>
<dbReference type="OrthoDB" id="9767869at2"/>
<dbReference type="AlphaFoldDB" id="V5SEU4"/>
<evidence type="ECO:0000256" key="16">
    <source>
        <dbReference type="ARBA" id="ARBA00023014"/>
    </source>
</evidence>
<dbReference type="EC" id="7.1.1.8" evidence="5 20"/>
<dbReference type="InterPro" id="IPR014349">
    <property type="entry name" value="Rieske_Fe-S_prot"/>
</dbReference>
<dbReference type="InterPro" id="IPR006311">
    <property type="entry name" value="TAT_signal"/>
</dbReference>
<comment type="subunit">
    <text evidence="4 21">The main subunits of complex b-c1 are: cytochrome b, cytochrome c1 and the Rieske protein.</text>
</comment>
<dbReference type="Gene3D" id="2.102.10.10">
    <property type="entry name" value="Rieske [2Fe-2S] iron-sulphur domain"/>
    <property type="match status" value="1"/>
</dbReference>
<keyword evidence="13 20" id="KW-0249">Electron transport</keyword>
<keyword evidence="11" id="KW-0479">Metal-binding</keyword>
<dbReference type="PATRIC" id="fig|1029756.8.peg.3096"/>
<evidence type="ECO:0000256" key="10">
    <source>
        <dbReference type="ARBA" id="ARBA00022714"/>
    </source>
</evidence>
<evidence type="ECO:0000256" key="14">
    <source>
        <dbReference type="ARBA" id="ARBA00022989"/>
    </source>
</evidence>
<dbReference type="CDD" id="cd03470">
    <property type="entry name" value="Rieske_cytochrome_bc1"/>
    <property type="match status" value="1"/>
</dbReference>
<comment type="cofactor">
    <cofactor evidence="20">
        <name>[2Fe-2S] cluster</name>
        <dbReference type="ChEBI" id="CHEBI:190135"/>
    </cofactor>
    <text evidence="20">Binds 1 [2Fe-2S] cluster per subunit.</text>
</comment>